<dbReference type="Proteomes" id="UP000294619">
    <property type="component" value="Unassembled WGS sequence"/>
</dbReference>
<reference evidence="1 2" key="1">
    <citation type="submission" date="2019-03" db="EMBL/GenBank/DDBJ databases">
        <title>Genomic Encyclopedia of Type Strains, Phase IV (KMG-IV): sequencing the most valuable type-strain genomes for metagenomic binning, comparative biology and taxonomic classification.</title>
        <authorList>
            <person name="Goeker M."/>
        </authorList>
    </citation>
    <scope>NUCLEOTIDE SEQUENCE [LARGE SCALE GENOMIC DNA]</scope>
    <source>
        <strain evidence="1 2">DSM 28140</strain>
    </source>
</reference>
<name>A0A4R3Y4L9_9PAST</name>
<gene>
    <name evidence="1" type="ORF">EDC16_10845</name>
</gene>
<proteinExistence type="predicted"/>
<accession>A0A4R3Y4L9</accession>
<evidence type="ECO:0000313" key="2">
    <source>
        <dbReference type="Proteomes" id="UP000294619"/>
    </source>
</evidence>
<dbReference type="EMBL" id="SMCP01000008">
    <property type="protein sequence ID" value="TCV85738.1"/>
    <property type="molecule type" value="Genomic_DNA"/>
</dbReference>
<sequence length="39" mass="4537">MKYALAKTTDYEVMLITKTAQNKIRVPFYPLLRYALNSA</sequence>
<protein>
    <submittedName>
        <fullName evidence="1">Uncharacterized protein</fullName>
    </submittedName>
</protein>
<evidence type="ECO:0000313" key="1">
    <source>
        <dbReference type="EMBL" id="TCV85738.1"/>
    </source>
</evidence>
<dbReference type="AlphaFoldDB" id="A0A4R3Y4L9"/>
<comment type="caution">
    <text evidence="1">The sequence shown here is derived from an EMBL/GenBank/DDBJ whole genome shotgun (WGS) entry which is preliminary data.</text>
</comment>
<organism evidence="1 2">
    <name type="scientific">Testudinibacter aquarius</name>
    <dbReference type="NCBI Taxonomy" id="1524974"/>
    <lineage>
        <taxon>Bacteria</taxon>
        <taxon>Pseudomonadati</taxon>
        <taxon>Pseudomonadota</taxon>
        <taxon>Gammaproteobacteria</taxon>
        <taxon>Pasteurellales</taxon>
        <taxon>Pasteurellaceae</taxon>
        <taxon>Testudinibacter</taxon>
    </lineage>
</organism>